<evidence type="ECO:0000256" key="8">
    <source>
        <dbReference type="ARBA" id="ARBA00023180"/>
    </source>
</evidence>
<evidence type="ECO:0000313" key="13">
    <source>
        <dbReference type="EMBL" id="CAH3173153.1"/>
    </source>
</evidence>
<evidence type="ECO:0000256" key="5">
    <source>
        <dbReference type="ARBA" id="ARBA00022737"/>
    </source>
</evidence>
<dbReference type="SMART" id="SM00181">
    <property type="entry name" value="EGF"/>
    <property type="match status" value="3"/>
</dbReference>
<evidence type="ECO:0000313" key="14">
    <source>
        <dbReference type="Proteomes" id="UP001159427"/>
    </source>
</evidence>
<evidence type="ECO:0000259" key="12">
    <source>
        <dbReference type="PROSITE" id="PS51886"/>
    </source>
</evidence>
<dbReference type="SMART" id="SM00179">
    <property type="entry name" value="EGF_CA"/>
    <property type="match status" value="3"/>
</dbReference>
<dbReference type="Pfam" id="PF12947">
    <property type="entry name" value="EGF_3"/>
    <property type="match status" value="1"/>
</dbReference>
<protein>
    <submittedName>
        <fullName evidence="13">Uncharacterized protein</fullName>
    </submittedName>
</protein>
<feature type="domain" description="EGF-like" evidence="11">
    <location>
        <begin position="238"/>
        <end position="278"/>
    </location>
</feature>
<dbReference type="InterPro" id="IPR051586">
    <property type="entry name" value="PKC-binding_NELL"/>
</dbReference>
<dbReference type="PANTHER" id="PTHR24042:SF5">
    <property type="entry name" value="EGF-LIKE CALCIUM-BINDING DOMAIN-CONTAINING PROTEIN"/>
    <property type="match status" value="1"/>
</dbReference>
<dbReference type="PROSITE" id="PS51886">
    <property type="entry name" value="TLDC"/>
    <property type="match status" value="1"/>
</dbReference>
<feature type="domain" description="TLDc" evidence="12">
    <location>
        <begin position="285"/>
        <end position="472"/>
    </location>
</feature>
<sequence>MTARIVFRVSVLALLLYSAVTQKCPAGGRSESSIVGWMLRGHVYDTLLAELPFTCVFKCREDNRCQSFNWVISLLTCEFNNRTKEARPGDFIPNQDRSYYRRDLKRVPLGSIQELPAETCDEIKRSEGHAVSGKYWFSTIKSGTSVLAYCNMETNDIDECGASTPVCDINANCSNTRGSYICTCRAGYTGDGKTCQDIDECGASSPVCDINANCSNTRGSYICTCRAGYTGDGKTCQDIDECSASSPVCDVNANCSNTRGSYICTCKAGYNGDGKICREGLTDSVIVGDNVHHLANLSTWLKPVAQSESSKWKRCWRASVDGWAASTFHSRCDNKGPTVTIIRVGGTYIFGGYTKLSWSSSCQTRYDSQAFLFSLVNKPGWAPVKLPQTGQHSSNDLSIYDCSSYGPIFGGGHDIIIADYASSSSSSNANLGHTYSPPSGYNYGDTFTQTFLAGGSNYYFTPDEIETFYETT</sequence>
<feature type="chain" id="PRO_5046255196" evidence="10">
    <location>
        <begin position="22"/>
        <end position="472"/>
    </location>
</feature>
<evidence type="ECO:0000259" key="11">
    <source>
        <dbReference type="PROSITE" id="PS50026"/>
    </source>
</evidence>
<dbReference type="InterPro" id="IPR026823">
    <property type="entry name" value="cEGF"/>
</dbReference>
<comment type="caution">
    <text evidence="13">The sequence shown here is derived from an EMBL/GenBank/DDBJ whole genome shotgun (WGS) entry which is preliminary data.</text>
</comment>
<dbReference type="SUPFAM" id="SSF57184">
    <property type="entry name" value="Growth factor receptor domain"/>
    <property type="match status" value="1"/>
</dbReference>
<reference evidence="13 14" key="1">
    <citation type="submission" date="2022-05" db="EMBL/GenBank/DDBJ databases">
        <authorList>
            <consortium name="Genoscope - CEA"/>
            <person name="William W."/>
        </authorList>
    </citation>
    <scope>NUCLEOTIDE SEQUENCE [LARGE SCALE GENOMIC DNA]</scope>
</reference>
<dbReference type="PANTHER" id="PTHR24042">
    <property type="entry name" value="NEL HOMOLOG"/>
    <property type="match status" value="1"/>
</dbReference>
<evidence type="ECO:0000256" key="7">
    <source>
        <dbReference type="ARBA" id="ARBA00023157"/>
    </source>
</evidence>
<keyword evidence="7" id="KW-1015">Disulfide bond</keyword>
<dbReference type="SMART" id="SM00584">
    <property type="entry name" value="TLDc"/>
    <property type="match status" value="1"/>
</dbReference>
<comment type="caution">
    <text evidence="9">Lacks conserved residue(s) required for the propagation of feature annotation.</text>
</comment>
<keyword evidence="2" id="KW-0964">Secreted</keyword>
<evidence type="ECO:0000256" key="10">
    <source>
        <dbReference type="SAM" id="SignalP"/>
    </source>
</evidence>
<dbReference type="InterPro" id="IPR009030">
    <property type="entry name" value="Growth_fac_rcpt_cys_sf"/>
</dbReference>
<feature type="domain" description="EGF-like" evidence="11">
    <location>
        <begin position="156"/>
        <end position="196"/>
    </location>
</feature>
<evidence type="ECO:0000256" key="9">
    <source>
        <dbReference type="PROSITE-ProRule" id="PRU00076"/>
    </source>
</evidence>
<keyword evidence="3 9" id="KW-0245">EGF-like domain</keyword>
<dbReference type="EMBL" id="CALNXI010001605">
    <property type="protein sequence ID" value="CAH3173153.1"/>
    <property type="molecule type" value="Genomic_DNA"/>
</dbReference>
<organism evidence="13 14">
    <name type="scientific">Porites evermanni</name>
    <dbReference type="NCBI Taxonomy" id="104178"/>
    <lineage>
        <taxon>Eukaryota</taxon>
        <taxon>Metazoa</taxon>
        <taxon>Cnidaria</taxon>
        <taxon>Anthozoa</taxon>
        <taxon>Hexacorallia</taxon>
        <taxon>Scleractinia</taxon>
        <taxon>Fungiina</taxon>
        <taxon>Poritidae</taxon>
        <taxon>Porites</taxon>
    </lineage>
</organism>
<dbReference type="PROSITE" id="PS01186">
    <property type="entry name" value="EGF_2"/>
    <property type="match status" value="3"/>
</dbReference>
<dbReference type="Pfam" id="PF07534">
    <property type="entry name" value="TLD"/>
    <property type="match status" value="1"/>
</dbReference>
<dbReference type="PROSITE" id="PS00010">
    <property type="entry name" value="ASX_HYDROXYL"/>
    <property type="match status" value="3"/>
</dbReference>
<comment type="subcellular location">
    <subcellularLocation>
        <location evidence="1">Secreted</location>
    </subcellularLocation>
</comment>
<dbReference type="InterPro" id="IPR006571">
    <property type="entry name" value="TLDc_dom"/>
</dbReference>
<dbReference type="Gene3D" id="2.10.25.10">
    <property type="entry name" value="Laminin"/>
    <property type="match status" value="3"/>
</dbReference>
<dbReference type="Proteomes" id="UP001159427">
    <property type="component" value="Unassembled WGS sequence"/>
</dbReference>
<feature type="domain" description="EGF-like" evidence="11">
    <location>
        <begin position="197"/>
        <end position="237"/>
    </location>
</feature>
<dbReference type="InterPro" id="IPR001881">
    <property type="entry name" value="EGF-like_Ca-bd_dom"/>
</dbReference>
<dbReference type="InterPro" id="IPR018097">
    <property type="entry name" value="EGF_Ca-bd_CS"/>
</dbReference>
<dbReference type="InterPro" id="IPR000742">
    <property type="entry name" value="EGF"/>
</dbReference>
<feature type="signal peptide" evidence="10">
    <location>
        <begin position="1"/>
        <end position="21"/>
    </location>
</feature>
<evidence type="ECO:0000256" key="1">
    <source>
        <dbReference type="ARBA" id="ARBA00004613"/>
    </source>
</evidence>
<evidence type="ECO:0000256" key="3">
    <source>
        <dbReference type="ARBA" id="ARBA00022536"/>
    </source>
</evidence>
<keyword evidence="14" id="KW-1185">Reference proteome</keyword>
<evidence type="ECO:0000256" key="4">
    <source>
        <dbReference type="ARBA" id="ARBA00022729"/>
    </source>
</evidence>
<dbReference type="InterPro" id="IPR000152">
    <property type="entry name" value="EGF-type_Asp/Asn_hydroxyl_site"/>
</dbReference>
<evidence type="ECO:0000256" key="2">
    <source>
        <dbReference type="ARBA" id="ARBA00022525"/>
    </source>
</evidence>
<dbReference type="CDD" id="cd00054">
    <property type="entry name" value="EGF_CA"/>
    <property type="match status" value="3"/>
</dbReference>
<keyword evidence="8" id="KW-0325">Glycoprotein</keyword>
<dbReference type="Pfam" id="PF12662">
    <property type="entry name" value="cEGF"/>
    <property type="match status" value="2"/>
</dbReference>
<accession>A0ABN8R1F8</accession>
<keyword evidence="4 10" id="KW-0732">Signal</keyword>
<dbReference type="PROSITE" id="PS50026">
    <property type="entry name" value="EGF_3"/>
    <property type="match status" value="3"/>
</dbReference>
<keyword evidence="6" id="KW-0106">Calcium</keyword>
<dbReference type="PROSITE" id="PS01187">
    <property type="entry name" value="EGF_CA"/>
    <property type="match status" value="1"/>
</dbReference>
<dbReference type="InterPro" id="IPR024731">
    <property type="entry name" value="NELL2-like_EGF"/>
</dbReference>
<proteinExistence type="predicted"/>
<evidence type="ECO:0000256" key="6">
    <source>
        <dbReference type="ARBA" id="ARBA00022837"/>
    </source>
</evidence>
<gene>
    <name evidence="13" type="ORF">PEVE_00008888</name>
</gene>
<name>A0ABN8R1F8_9CNID</name>
<keyword evidence="5" id="KW-0677">Repeat</keyword>